<evidence type="ECO:0000256" key="6">
    <source>
        <dbReference type="ARBA" id="ARBA00023136"/>
    </source>
</evidence>
<comment type="similarity">
    <text evidence="7">Belongs to the fluoride channel Fluc/FEX (TC 1.A.43) family.</text>
</comment>
<reference evidence="10" key="1">
    <citation type="submission" date="2013-12" db="EMBL/GenBank/DDBJ databases">
        <title>The Genome Sequence of Aphanomyces invadans NJM9701.</title>
        <authorList>
            <consortium name="The Broad Institute Genomics Platform"/>
            <person name="Russ C."/>
            <person name="Tyler B."/>
            <person name="van West P."/>
            <person name="Dieguez-Uribeondo J."/>
            <person name="Young S.K."/>
            <person name="Zeng Q."/>
            <person name="Gargeya S."/>
            <person name="Fitzgerald M."/>
            <person name="Abouelleil A."/>
            <person name="Alvarado L."/>
            <person name="Chapman S.B."/>
            <person name="Gainer-Dewar J."/>
            <person name="Goldberg J."/>
            <person name="Griggs A."/>
            <person name="Gujja S."/>
            <person name="Hansen M."/>
            <person name="Howarth C."/>
            <person name="Imamovic A."/>
            <person name="Ireland A."/>
            <person name="Larimer J."/>
            <person name="McCowan C."/>
            <person name="Murphy C."/>
            <person name="Pearson M."/>
            <person name="Poon T.W."/>
            <person name="Priest M."/>
            <person name="Roberts A."/>
            <person name="Saif S."/>
            <person name="Shea T."/>
            <person name="Sykes S."/>
            <person name="Wortman J."/>
            <person name="Nusbaum C."/>
            <person name="Birren B."/>
        </authorList>
    </citation>
    <scope>NUCLEOTIDE SEQUENCE [LARGE SCALE GENOMIC DNA]</scope>
    <source>
        <strain evidence="10">NJM9701</strain>
    </source>
</reference>
<evidence type="ECO:0000256" key="7">
    <source>
        <dbReference type="ARBA" id="ARBA00035120"/>
    </source>
</evidence>
<evidence type="ECO:0000256" key="9">
    <source>
        <dbReference type="SAM" id="Phobius"/>
    </source>
</evidence>
<comment type="function">
    <text evidence="1">Fluoride channel required for the rapid expulsion of cytoplasmic fluoride.</text>
</comment>
<dbReference type="RefSeq" id="XP_008879697.1">
    <property type="nucleotide sequence ID" value="XM_008881475.1"/>
</dbReference>
<dbReference type="PANTHER" id="PTHR28259:SF1">
    <property type="entry name" value="FLUORIDE EXPORT PROTEIN 1-RELATED"/>
    <property type="match status" value="1"/>
</dbReference>
<feature type="transmembrane region" description="Helical" evidence="9">
    <location>
        <begin position="87"/>
        <end position="106"/>
    </location>
</feature>
<feature type="transmembrane region" description="Helical" evidence="9">
    <location>
        <begin position="319"/>
        <end position="338"/>
    </location>
</feature>
<keyword evidence="4 9" id="KW-0812">Transmembrane</keyword>
<dbReference type="VEuPathDB" id="FungiDB:H310_13829"/>
<feature type="transmembrane region" description="Helical" evidence="9">
    <location>
        <begin position="19"/>
        <end position="37"/>
    </location>
</feature>
<proteinExistence type="inferred from homology"/>
<feature type="transmembrane region" description="Helical" evidence="9">
    <location>
        <begin position="57"/>
        <end position="75"/>
    </location>
</feature>
<gene>
    <name evidence="10" type="ORF">H310_13829</name>
</gene>
<comment type="subcellular location">
    <subcellularLocation>
        <location evidence="2">Cell membrane</location>
        <topology evidence="2">Multi-pass membrane protein</topology>
    </subcellularLocation>
</comment>
<evidence type="ECO:0000256" key="1">
    <source>
        <dbReference type="ARBA" id="ARBA00002598"/>
    </source>
</evidence>
<evidence type="ECO:0000256" key="8">
    <source>
        <dbReference type="ARBA" id="ARBA00035585"/>
    </source>
</evidence>
<accession>A0A024TDV6</accession>
<evidence type="ECO:0000256" key="4">
    <source>
        <dbReference type="ARBA" id="ARBA00022692"/>
    </source>
</evidence>
<dbReference type="GO" id="GO:1903425">
    <property type="term" value="F:fluoride transmembrane transporter activity"/>
    <property type="evidence" value="ECO:0007669"/>
    <property type="project" value="TreeGrafter"/>
</dbReference>
<dbReference type="STRING" id="157072.A0A024TDV6"/>
<organism evidence="10">
    <name type="scientific">Aphanomyces invadans</name>
    <dbReference type="NCBI Taxonomy" id="157072"/>
    <lineage>
        <taxon>Eukaryota</taxon>
        <taxon>Sar</taxon>
        <taxon>Stramenopiles</taxon>
        <taxon>Oomycota</taxon>
        <taxon>Saprolegniomycetes</taxon>
        <taxon>Saprolegniales</taxon>
        <taxon>Verrucalvaceae</taxon>
        <taxon>Aphanomyces</taxon>
    </lineage>
</organism>
<dbReference type="Pfam" id="PF02537">
    <property type="entry name" value="CRCB"/>
    <property type="match status" value="2"/>
</dbReference>
<sequence>MYLQWTPGQPPPISSRVHVVLWIWIFAYIGVAVRIGLGELTTTLERTQARPSILTDLGRSFFLANVVGCFFMGMCQPLKVKYTQFDAVWTGITTGFCGCCTTFASWELFTAHQYLTHLAVNATFVFFVQLMCCFGSHWGGEFIGSKICEEQRQSPAVLASQLRATALARSLQTDAKWQVVVEALDTLLEPHEEGEVDFVATPSKLVWLMPRLSLAAFACGTALVTIAVIIHLPTWSALWIAPFGALARYELGKRLNSSTLPFGTLAANVVASAVDCVVLLWLREPEWAQAAIVHGFCGSLSTVSSWVNELNGMATKQAVVYAGLTHGIALGVSLAIFGKAVPRGSIHRASSALGGLEQAMPLSV</sequence>
<evidence type="ECO:0008006" key="11">
    <source>
        <dbReference type="Google" id="ProtNLM"/>
    </source>
</evidence>
<dbReference type="GO" id="GO:0005886">
    <property type="term" value="C:plasma membrane"/>
    <property type="evidence" value="ECO:0007669"/>
    <property type="project" value="UniProtKB-SubCell"/>
</dbReference>
<feature type="transmembrane region" description="Helical" evidence="9">
    <location>
        <begin position="260"/>
        <end position="282"/>
    </location>
</feature>
<dbReference type="OrthoDB" id="409792at2759"/>
<dbReference type="GeneID" id="20090879"/>
<dbReference type="PANTHER" id="PTHR28259">
    <property type="entry name" value="FLUORIDE EXPORT PROTEIN 1-RELATED"/>
    <property type="match status" value="1"/>
</dbReference>
<evidence type="ECO:0000256" key="5">
    <source>
        <dbReference type="ARBA" id="ARBA00022989"/>
    </source>
</evidence>
<evidence type="ECO:0000256" key="2">
    <source>
        <dbReference type="ARBA" id="ARBA00004651"/>
    </source>
</evidence>
<protein>
    <recommendedName>
        <fullName evidence="11">Fluoride ion transporter CrcB</fullName>
    </recommendedName>
</protein>
<dbReference type="InterPro" id="IPR003691">
    <property type="entry name" value="FluC"/>
</dbReference>
<dbReference type="EMBL" id="KI914007">
    <property type="protein sequence ID" value="ETV91771.1"/>
    <property type="molecule type" value="Genomic_DNA"/>
</dbReference>
<comment type="catalytic activity">
    <reaction evidence="8">
        <text>fluoride(in) = fluoride(out)</text>
        <dbReference type="Rhea" id="RHEA:76159"/>
        <dbReference type="ChEBI" id="CHEBI:17051"/>
    </reaction>
    <physiologicalReaction direction="left-to-right" evidence="8">
        <dbReference type="Rhea" id="RHEA:76160"/>
    </physiologicalReaction>
</comment>
<dbReference type="AlphaFoldDB" id="A0A024TDV6"/>
<keyword evidence="3" id="KW-1003">Cell membrane</keyword>
<feature type="transmembrane region" description="Helical" evidence="9">
    <location>
        <begin position="214"/>
        <end position="240"/>
    </location>
</feature>
<keyword evidence="6 9" id="KW-0472">Membrane</keyword>
<evidence type="ECO:0000256" key="3">
    <source>
        <dbReference type="ARBA" id="ARBA00022475"/>
    </source>
</evidence>
<evidence type="ECO:0000313" key="10">
    <source>
        <dbReference type="EMBL" id="ETV91771.1"/>
    </source>
</evidence>
<name>A0A024TDV6_9STRA</name>
<keyword evidence="5 9" id="KW-1133">Transmembrane helix</keyword>